<keyword evidence="3" id="KW-1185">Reference proteome</keyword>
<comment type="caution">
    <text evidence="2">The sequence shown here is derived from an EMBL/GenBank/DDBJ whole genome shotgun (WGS) entry which is preliminary data.</text>
</comment>
<name>A0A495SE37_9FLAO</name>
<gene>
    <name evidence="2" type="ORF">BCF58_2406</name>
</gene>
<dbReference type="RefSeq" id="WP_121462061.1">
    <property type="nucleotide sequence ID" value="NZ_RBXB01000002.1"/>
</dbReference>
<sequence length="198" mass="22884">MKKIFLASTLILLLLSCKENKSENPPVIANAVDNAEKSDVSSYITKRGESNMVYEIYHELMENDKNLQNLDEKIRNTNKETEKITSQYTTIINKSETYYTDAANLAKSVSDSIMNHEIRKEIKANSEKYNLKIKHIKDLLSKIAENRVKLQDQYVVFQIKKTLPEIEKYQNAHPLKTDSLDNFIKKQNALLSELKSLK</sequence>
<dbReference type="Proteomes" id="UP000272428">
    <property type="component" value="Unassembled WGS sequence"/>
</dbReference>
<accession>A0A495SE37</accession>
<protein>
    <recommendedName>
        <fullName evidence="4">Cell-wall binding lipoprotein</fullName>
    </recommendedName>
</protein>
<reference evidence="2 3" key="1">
    <citation type="submission" date="2018-10" db="EMBL/GenBank/DDBJ databases">
        <title>Genomic Encyclopedia of Archaeal and Bacterial Type Strains, Phase II (KMG-II): from individual species to whole genera.</title>
        <authorList>
            <person name="Goeker M."/>
        </authorList>
    </citation>
    <scope>NUCLEOTIDE SEQUENCE [LARGE SCALE GENOMIC DNA]</scope>
    <source>
        <strain evidence="2 3">DSM 14219</strain>
    </source>
</reference>
<evidence type="ECO:0000313" key="3">
    <source>
        <dbReference type="Proteomes" id="UP000272428"/>
    </source>
</evidence>
<feature type="coiled-coil region" evidence="1">
    <location>
        <begin position="60"/>
        <end position="87"/>
    </location>
</feature>
<dbReference type="AlphaFoldDB" id="A0A495SE37"/>
<dbReference type="OrthoDB" id="706486at2"/>
<evidence type="ECO:0000313" key="2">
    <source>
        <dbReference type="EMBL" id="RKS98265.1"/>
    </source>
</evidence>
<dbReference type="EMBL" id="RBXB01000002">
    <property type="protein sequence ID" value="RKS98265.1"/>
    <property type="molecule type" value="Genomic_DNA"/>
</dbReference>
<evidence type="ECO:0000256" key="1">
    <source>
        <dbReference type="SAM" id="Coils"/>
    </source>
</evidence>
<keyword evidence="1" id="KW-0175">Coiled coil</keyword>
<proteinExistence type="predicted"/>
<organism evidence="2 3">
    <name type="scientific">Chryseobacterium defluvii</name>
    <dbReference type="NCBI Taxonomy" id="160396"/>
    <lineage>
        <taxon>Bacteria</taxon>
        <taxon>Pseudomonadati</taxon>
        <taxon>Bacteroidota</taxon>
        <taxon>Flavobacteriia</taxon>
        <taxon>Flavobacteriales</taxon>
        <taxon>Weeksellaceae</taxon>
        <taxon>Chryseobacterium group</taxon>
        <taxon>Chryseobacterium</taxon>
    </lineage>
</organism>
<evidence type="ECO:0008006" key="4">
    <source>
        <dbReference type="Google" id="ProtNLM"/>
    </source>
</evidence>
<dbReference type="PROSITE" id="PS51257">
    <property type="entry name" value="PROKAR_LIPOPROTEIN"/>
    <property type="match status" value="1"/>
</dbReference>